<dbReference type="FunFam" id="3.30.710.10:FF:000035">
    <property type="entry name" value="Elongin C transcription elongation factor"/>
    <property type="match status" value="1"/>
</dbReference>
<feature type="region of interest" description="Disordered" evidence="10">
    <location>
        <begin position="1"/>
        <end position="24"/>
    </location>
</feature>
<evidence type="ECO:0000313" key="13">
    <source>
        <dbReference type="Proteomes" id="UP000242877"/>
    </source>
</evidence>
<dbReference type="OrthoDB" id="249087at2759"/>
<gene>
    <name evidence="12" type="ORF">AAP_01524</name>
</gene>
<dbReference type="Proteomes" id="UP000242877">
    <property type="component" value="Unassembled WGS sequence"/>
</dbReference>
<proteinExistence type="inferred from homology"/>
<comment type="function">
    <text evidence="9">Essential component of the SCF (SKP1-CUL1-F-box protein) E3 ubiquitin ligase complexes, which mediate the ubiquitination and subsequent proteasomal degradation of target proteins. Controls sulfur metabolite repression, probably by mediating the inactivation or degradation of the metR transcription factor.</text>
</comment>
<protein>
    <recommendedName>
        <fullName evidence="4">E3 ubiquitin ligase complex SCF subunit sconC</fullName>
    </recommendedName>
    <alternativeName>
        <fullName evidence="5">Elongin-C</fullName>
    </alternativeName>
    <alternativeName>
        <fullName evidence="8">Sulfur controller C</fullName>
    </alternativeName>
    <alternativeName>
        <fullName evidence="7">Sulfur metabolite repression control protein C</fullName>
    </alternativeName>
</protein>
<dbReference type="Pfam" id="PF03931">
    <property type="entry name" value="Skp1_POZ"/>
    <property type="match status" value="1"/>
</dbReference>
<dbReference type="EMBL" id="AZGZ01000005">
    <property type="protein sequence ID" value="KZZ95036.1"/>
    <property type="molecule type" value="Genomic_DNA"/>
</dbReference>
<dbReference type="GO" id="GO:0005634">
    <property type="term" value="C:nucleus"/>
    <property type="evidence" value="ECO:0007669"/>
    <property type="project" value="UniProtKB-SubCell"/>
</dbReference>
<evidence type="ECO:0000256" key="10">
    <source>
        <dbReference type="SAM" id="MobiDB-lite"/>
    </source>
</evidence>
<dbReference type="GO" id="GO:0006511">
    <property type="term" value="P:ubiquitin-dependent protein catabolic process"/>
    <property type="evidence" value="ECO:0007669"/>
    <property type="project" value="InterPro"/>
</dbReference>
<feature type="compositionally biased region" description="Polar residues" evidence="10">
    <location>
        <begin position="1"/>
        <end position="10"/>
    </location>
</feature>
<organism evidence="12 13">
    <name type="scientific">Ascosphaera apis ARSEF 7405</name>
    <dbReference type="NCBI Taxonomy" id="392613"/>
    <lineage>
        <taxon>Eukaryota</taxon>
        <taxon>Fungi</taxon>
        <taxon>Dikarya</taxon>
        <taxon>Ascomycota</taxon>
        <taxon>Pezizomycotina</taxon>
        <taxon>Eurotiomycetes</taxon>
        <taxon>Eurotiomycetidae</taxon>
        <taxon>Onygenales</taxon>
        <taxon>Ascosphaeraceae</taxon>
        <taxon>Ascosphaera</taxon>
    </lineage>
</organism>
<dbReference type="InterPro" id="IPR016073">
    <property type="entry name" value="Skp1_comp_POZ"/>
</dbReference>
<dbReference type="VEuPathDB" id="FungiDB:AAP_01524"/>
<dbReference type="PANTHER" id="PTHR20648">
    <property type="entry name" value="ELONGIN-C"/>
    <property type="match status" value="1"/>
</dbReference>
<evidence type="ECO:0000256" key="3">
    <source>
        <dbReference type="ARBA" id="ARBA00011194"/>
    </source>
</evidence>
<accession>A0A168BAL3</accession>
<name>A0A168BAL3_9EURO</name>
<reference evidence="12 13" key="1">
    <citation type="journal article" date="2016" name="Genome Biol. Evol.">
        <title>Divergent and convergent evolution of fungal pathogenicity.</title>
        <authorList>
            <person name="Shang Y."/>
            <person name="Xiao G."/>
            <person name="Zheng P."/>
            <person name="Cen K."/>
            <person name="Zhan S."/>
            <person name="Wang C."/>
        </authorList>
    </citation>
    <scope>NUCLEOTIDE SEQUENCE [LARGE SCALE GENOMIC DNA]</scope>
    <source>
        <strain evidence="12 13">ARSEF 7405</strain>
    </source>
</reference>
<keyword evidence="6" id="KW-0539">Nucleus</keyword>
<evidence type="ECO:0000256" key="2">
    <source>
        <dbReference type="ARBA" id="ARBA00009993"/>
    </source>
</evidence>
<keyword evidence="13" id="KW-1185">Reference proteome</keyword>
<dbReference type="InterPro" id="IPR039948">
    <property type="entry name" value="ELC1"/>
</dbReference>
<evidence type="ECO:0000256" key="8">
    <source>
        <dbReference type="ARBA" id="ARBA00032114"/>
    </source>
</evidence>
<dbReference type="Gene3D" id="3.30.710.10">
    <property type="entry name" value="Potassium Channel Kv1.1, Chain A"/>
    <property type="match status" value="1"/>
</dbReference>
<dbReference type="InterPro" id="IPR001232">
    <property type="entry name" value="SKP1-like"/>
</dbReference>
<evidence type="ECO:0000256" key="6">
    <source>
        <dbReference type="ARBA" id="ARBA00023242"/>
    </source>
</evidence>
<dbReference type="InterPro" id="IPR011333">
    <property type="entry name" value="SKP1/BTB/POZ_sf"/>
</dbReference>
<evidence type="ECO:0000256" key="1">
    <source>
        <dbReference type="ARBA" id="ARBA00004123"/>
    </source>
</evidence>
<feature type="compositionally biased region" description="Low complexity" evidence="10">
    <location>
        <begin position="11"/>
        <end position="24"/>
    </location>
</feature>
<evidence type="ECO:0000259" key="11">
    <source>
        <dbReference type="Pfam" id="PF03931"/>
    </source>
</evidence>
<sequence>MSFQPAQASMSTGGDASLGTAATGTTSSVADSTEYVTLVSNDGFEFVIPREAACVSGTIRRMLENGSHFQEAVTGRIHFEDFSGVVLEKVCEYFLYNDRNKGQMNVPDMEIPSELCLELLMAADYLDA</sequence>
<dbReference type="SUPFAM" id="SSF54695">
    <property type="entry name" value="POZ domain"/>
    <property type="match status" value="1"/>
</dbReference>
<dbReference type="SMART" id="SM00512">
    <property type="entry name" value="Skp1"/>
    <property type="match status" value="1"/>
</dbReference>
<evidence type="ECO:0000256" key="9">
    <source>
        <dbReference type="ARBA" id="ARBA00045385"/>
    </source>
</evidence>
<evidence type="ECO:0000256" key="7">
    <source>
        <dbReference type="ARBA" id="ARBA00030035"/>
    </source>
</evidence>
<comment type="subcellular location">
    <subcellularLocation>
        <location evidence="1">Nucleus</location>
    </subcellularLocation>
</comment>
<comment type="similarity">
    <text evidence="2">Belongs to the SKP1 family.</text>
</comment>
<comment type="caution">
    <text evidence="12">The sequence shown here is derived from an EMBL/GenBank/DDBJ whole genome shotgun (WGS) entry which is preliminary data.</text>
</comment>
<evidence type="ECO:0000256" key="4">
    <source>
        <dbReference type="ARBA" id="ARBA00018943"/>
    </source>
</evidence>
<evidence type="ECO:0000256" key="5">
    <source>
        <dbReference type="ARBA" id="ARBA00021347"/>
    </source>
</evidence>
<dbReference type="CDD" id="cd18321">
    <property type="entry name" value="BTB_POZ_EloC"/>
    <property type="match status" value="1"/>
</dbReference>
<feature type="domain" description="SKP1 component POZ" evidence="11">
    <location>
        <begin position="35"/>
        <end position="97"/>
    </location>
</feature>
<evidence type="ECO:0000313" key="12">
    <source>
        <dbReference type="EMBL" id="KZZ95036.1"/>
    </source>
</evidence>
<dbReference type="AlphaFoldDB" id="A0A168BAL3"/>
<comment type="subunit">
    <text evidence="3">Component of the SCF (SKP1-CUL1-F-box protein) E3 ubiquitin ligase complexes.</text>
</comment>